<keyword evidence="1" id="KW-0479">Metal-binding</keyword>
<dbReference type="InterPro" id="IPR036236">
    <property type="entry name" value="Znf_C2H2_sf"/>
</dbReference>
<dbReference type="SUPFAM" id="SSF57667">
    <property type="entry name" value="beta-beta-alpha zinc fingers"/>
    <property type="match status" value="1"/>
</dbReference>
<keyword evidence="1" id="KW-0862">Zinc</keyword>
<evidence type="ECO:0000259" key="2">
    <source>
        <dbReference type="PROSITE" id="PS50157"/>
    </source>
</evidence>
<dbReference type="Gene3D" id="3.30.160.60">
    <property type="entry name" value="Classic Zinc Finger"/>
    <property type="match status" value="1"/>
</dbReference>
<dbReference type="AlphaFoldDB" id="A0A1S4FPA8"/>
<dbReference type="SMART" id="SM00355">
    <property type="entry name" value="ZnF_C2H2"/>
    <property type="match status" value="2"/>
</dbReference>
<dbReference type="EMBL" id="CH477633">
    <property type="protein sequence ID" value="EAT38030.1"/>
    <property type="molecule type" value="Genomic_DNA"/>
</dbReference>
<keyword evidence="1" id="KW-0863">Zinc-finger</keyword>
<feature type="domain" description="C2H2-type" evidence="2">
    <location>
        <begin position="42"/>
        <end position="70"/>
    </location>
</feature>
<gene>
    <name evidence="3" type="ORF">AaeL_AAEL010040</name>
</gene>
<proteinExistence type="predicted"/>
<dbReference type="PROSITE" id="PS00028">
    <property type="entry name" value="ZINC_FINGER_C2H2_1"/>
    <property type="match status" value="2"/>
</dbReference>
<dbReference type="PROSITE" id="PS50157">
    <property type="entry name" value="ZINC_FINGER_C2H2_2"/>
    <property type="match status" value="1"/>
</dbReference>
<evidence type="ECO:0000313" key="4">
    <source>
        <dbReference type="Proteomes" id="UP000682892"/>
    </source>
</evidence>
<dbReference type="OrthoDB" id="7755117at2759"/>
<dbReference type="Proteomes" id="UP000682892">
    <property type="component" value="Unassembled WGS sequence"/>
</dbReference>
<evidence type="ECO:0000313" key="3">
    <source>
        <dbReference type="EMBL" id="EAT38030.1"/>
    </source>
</evidence>
<dbReference type="KEGG" id="aag:5572770"/>
<reference evidence="3" key="2">
    <citation type="journal article" date="2007" name="Science">
        <title>Genome sequence of Aedes aegypti, a major arbovirus vector.</title>
        <authorList>
            <person name="Nene V."/>
            <person name="Wortman J.R."/>
            <person name="Lawson D."/>
            <person name="Haas B."/>
            <person name="Kodira C."/>
            <person name="Tu Z.J."/>
            <person name="Loftus B."/>
            <person name="Xi Z."/>
            <person name="Megy K."/>
            <person name="Grabherr M."/>
            <person name="Ren Q."/>
            <person name="Zdobnov E.M."/>
            <person name="Lobo N.F."/>
            <person name="Campbell K.S."/>
            <person name="Brown S.E."/>
            <person name="Bonaldo M.F."/>
            <person name="Zhu J."/>
            <person name="Sinkins S.P."/>
            <person name="Hogenkamp D.G."/>
            <person name="Amedeo P."/>
            <person name="Arensburger P."/>
            <person name="Atkinson P.W."/>
            <person name="Bidwell S."/>
            <person name="Biedler J."/>
            <person name="Birney E."/>
            <person name="Bruggner R.V."/>
            <person name="Costas J."/>
            <person name="Coy M.R."/>
            <person name="Crabtree J."/>
            <person name="Crawford M."/>
            <person name="Debruyn B."/>
            <person name="Decaprio D."/>
            <person name="Eiglmeier K."/>
            <person name="Eisenstadt E."/>
            <person name="El-Dorry H."/>
            <person name="Gelbart W.M."/>
            <person name="Gomes S.L."/>
            <person name="Hammond M."/>
            <person name="Hannick L.I."/>
            <person name="Hogan J.R."/>
            <person name="Holmes M.H."/>
            <person name="Jaffe D."/>
            <person name="Johnston J.S."/>
            <person name="Kennedy R.C."/>
            <person name="Koo H."/>
            <person name="Kravitz S."/>
            <person name="Kriventseva E.V."/>
            <person name="Kulp D."/>
            <person name="Labutti K."/>
            <person name="Lee E."/>
            <person name="Li S."/>
            <person name="Lovin D.D."/>
            <person name="Mao C."/>
            <person name="Mauceli E."/>
            <person name="Menck C.F."/>
            <person name="Miller J.R."/>
            <person name="Montgomery P."/>
            <person name="Mori A."/>
            <person name="Nascimento A.L."/>
            <person name="Naveira H.F."/>
            <person name="Nusbaum C."/>
            <person name="O'leary S."/>
            <person name="Orvis J."/>
            <person name="Pertea M."/>
            <person name="Quesneville H."/>
            <person name="Reidenbach K.R."/>
            <person name="Rogers Y.H."/>
            <person name="Roth C.W."/>
            <person name="Schneider J.R."/>
            <person name="Schatz M."/>
            <person name="Shumway M."/>
            <person name="Stanke M."/>
            <person name="Stinson E.O."/>
            <person name="Tubio J.M."/>
            <person name="Vanzee J.P."/>
            <person name="Verjovski-Almeida S."/>
            <person name="Werner D."/>
            <person name="White O."/>
            <person name="Wyder S."/>
            <person name="Zeng Q."/>
            <person name="Zhao Q."/>
            <person name="Zhao Y."/>
            <person name="Hill C.A."/>
            <person name="Raikhel A.S."/>
            <person name="Soares M.B."/>
            <person name="Knudson D.L."/>
            <person name="Lee N.H."/>
            <person name="Galagan J."/>
            <person name="Salzberg S.L."/>
            <person name="Paulsen I.T."/>
            <person name="Dimopoulos G."/>
            <person name="Collins F.H."/>
            <person name="Birren B."/>
            <person name="Fraser-Liggett C.M."/>
            <person name="Severson D.W."/>
        </authorList>
    </citation>
    <scope>NUCLEOTIDE SEQUENCE [LARGE SCALE GENOMIC DNA]</scope>
    <source>
        <strain evidence="3">Liverpool</strain>
    </source>
</reference>
<name>A0A1S4FPA8_AEDAE</name>
<dbReference type="GO" id="GO:0008270">
    <property type="term" value="F:zinc ion binding"/>
    <property type="evidence" value="ECO:0007669"/>
    <property type="project" value="UniProtKB-KW"/>
</dbReference>
<protein>
    <submittedName>
        <fullName evidence="3">AAEL010040-PA</fullName>
    </submittedName>
</protein>
<evidence type="ECO:0000256" key="1">
    <source>
        <dbReference type="PROSITE-ProRule" id="PRU00042"/>
    </source>
</evidence>
<organism evidence="3 4">
    <name type="scientific">Aedes aegypti</name>
    <name type="common">Yellowfever mosquito</name>
    <name type="synonym">Culex aegypti</name>
    <dbReference type="NCBI Taxonomy" id="7159"/>
    <lineage>
        <taxon>Eukaryota</taxon>
        <taxon>Metazoa</taxon>
        <taxon>Ecdysozoa</taxon>
        <taxon>Arthropoda</taxon>
        <taxon>Hexapoda</taxon>
        <taxon>Insecta</taxon>
        <taxon>Pterygota</taxon>
        <taxon>Neoptera</taxon>
        <taxon>Endopterygota</taxon>
        <taxon>Diptera</taxon>
        <taxon>Nematocera</taxon>
        <taxon>Culicoidea</taxon>
        <taxon>Culicidae</taxon>
        <taxon>Culicinae</taxon>
        <taxon>Aedini</taxon>
        <taxon>Aedes</taxon>
        <taxon>Stegomyia</taxon>
    </lineage>
</organism>
<dbReference type="HOGENOM" id="CLU_1533828_0_0_1"/>
<accession>A0A1S4FPA8</accession>
<sequence length="175" mass="20720">MSEIEVYNDSIQFVCELCSLRYSTFEILMTHNRIKHYHSIRFRCGLCNEAFMNEDDLHCHFILTHRMDPYNLESSQVIHHKRSFNEMVLSDDERNRIISRCDNPEEFDDDDSDEGMTFGHRCAGDSDSNDDEIELNYNELFKKRKQSAMTQEEIMELADVFKKPAEAMCISKLHF</sequence>
<reference evidence="3" key="1">
    <citation type="submission" date="2005-10" db="EMBL/GenBank/DDBJ databases">
        <authorList>
            <person name="Loftus B.J."/>
            <person name="Nene V.M."/>
            <person name="Hannick L.I."/>
            <person name="Bidwell S."/>
            <person name="Haas B."/>
            <person name="Amedeo P."/>
            <person name="Orvis J."/>
            <person name="Wortman J.R."/>
            <person name="White O.R."/>
            <person name="Salzberg S."/>
            <person name="Shumway M."/>
            <person name="Koo H."/>
            <person name="Zhao Y."/>
            <person name="Holmes M."/>
            <person name="Miller J."/>
            <person name="Schatz M."/>
            <person name="Pop M."/>
            <person name="Pai G."/>
            <person name="Utterback T."/>
            <person name="Rogers Y.-H."/>
            <person name="Kravitz S."/>
            <person name="Fraser C.M."/>
        </authorList>
    </citation>
    <scope>NUCLEOTIDE SEQUENCE</scope>
    <source>
        <strain evidence="3">Liverpool</strain>
    </source>
</reference>
<dbReference type="InterPro" id="IPR013087">
    <property type="entry name" value="Znf_C2H2_type"/>
</dbReference>
<dbReference type="OMA" id="YCNETFR"/>
<reference evidence="3" key="3">
    <citation type="submission" date="2012-09" db="EMBL/GenBank/DDBJ databases">
        <authorList>
            <consortium name="VectorBase"/>
        </authorList>
    </citation>
    <scope>NUCLEOTIDE SEQUENCE</scope>
    <source>
        <strain evidence="3">Liverpool</strain>
    </source>
</reference>